<dbReference type="InterPro" id="IPR019056">
    <property type="entry name" value="Phage_TAC_6"/>
</dbReference>
<evidence type="ECO:0000313" key="2">
    <source>
        <dbReference type="Proteomes" id="UP000268553"/>
    </source>
</evidence>
<evidence type="ECO:0000313" key="1">
    <source>
        <dbReference type="EMBL" id="RRQ51674.1"/>
    </source>
</evidence>
<dbReference type="RefSeq" id="WP_125229687.1">
    <property type="nucleotide sequence ID" value="NZ_RWJI01000001.1"/>
</dbReference>
<gene>
    <name evidence="1" type="ORF">D7D48_01890</name>
</gene>
<dbReference type="Pfam" id="PF09550">
    <property type="entry name" value="Phage_TAC_6"/>
    <property type="match status" value="1"/>
</dbReference>
<dbReference type="AlphaFoldDB" id="A0A426RRR8"/>
<protein>
    <submittedName>
        <fullName evidence="1">Phage tail assembly chaperone</fullName>
    </submittedName>
</protein>
<name>A0A426RRR8_9SPHN</name>
<keyword evidence="2" id="KW-1185">Reference proteome</keyword>
<dbReference type="EMBL" id="RWJI01000001">
    <property type="protein sequence ID" value="RRQ51674.1"/>
    <property type="molecule type" value="Genomic_DNA"/>
</dbReference>
<dbReference type="Proteomes" id="UP000268553">
    <property type="component" value="Unassembled WGS sequence"/>
</dbReference>
<reference evidence="1 2" key="1">
    <citation type="submission" date="2018-12" db="EMBL/GenBank/DDBJ databases">
        <authorList>
            <person name="Kim S.-J."/>
            <person name="Jung G.-Y."/>
        </authorList>
    </citation>
    <scope>NUCLEOTIDE SEQUENCE [LARGE SCALE GENOMIC DNA]</scope>
    <source>
        <strain evidence="1 2">03SU3-P</strain>
    </source>
</reference>
<comment type="caution">
    <text evidence="1">The sequence shown here is derived from an EMBL/GenBank/DDBJ whole genome shotgun (WGS) entry which is preliminary data.</text>
</comment>
<accession>A0A426RRR8</accession>
<sequence length="68" mass="7240">MTFADVAAQLAARTALILGWRPDDFWNATPAELLGILQAMAGEGDAPPNADAVHQLMMRFPDSPSGET</sequence>
<dbReference type="OrthoDB" id="7582980at2"/>
<organism evidence="1 2">
    <name type="scientific">Sphingorhabdus wooponensis</name>
    <dbReference type="NCBI Taxonomy" id="940136"/>
    <lineage>
        <taxon>Bacteria</taxon>
        <taxon>Pseudomonadati</taxon>
        <taxon>Pseudomonadota</taxon>
        <taxon>Alphaproteobacteria</taxon>
        <taxon>Sphingomonadales</taxon>
        <taxon>Sphingomonadaceae</taxon>
        <taxon>Sphingorhabdus</taxon>
    </lineage>
</organism>
<proteinExistence type="predicted"/>